<feature type="region of interest" description="Disordered" evidence="1">
    <location>
        <begin position="1"/>
        <end position="34"/>
    </location>
</feature>
<dbReference type="Gene3D" id="1.25.10.10">
    <property type="entry name" value="Leucine-rich Repeat Variant"/>
    <property type="match status" value="2"/>
</dbReference>
<evidence type="ECO:0000256" key="1">
    <source>
        <dbReference type="SAM" id="MobiDB-lite"/>
    </source>
</evidence>
<dbReference type="SUPFAM" id="SSF48371">
    <property type="entry name" value="ARM repeat"/>
    <property type="match status" value="1"/>
</dbReference>
<reference evidence="2 3" key="1">
    <citation type="submission" date="2019-02" db="EMBL/GenBank/DDBJ databases">
        <title>Deep-cultivation of Planctomycetes and their phenomic and genomic characterization uncovers novel biology.</title>
        <authorList>
            <person name="Wiegand S."/>
            <person name="Jogler M."/>
            <person name="Boedeker C."/>
            <person name="Pinto D."/>
            <person name="Vollmers J."/>
            <person name="Rivas-Marin E."/>
            <person name="Kohn T."/>
            <person name="Peeters S.H."/>
            <person name="Heuer A."/>
            <person name="Rast P."/>
            <person name="Oberbeckmann S."/>
            <person name="Bunk B."/>
            <person name="Jeske O."/>
            <person name="Meyerdierks A."/>
            <person name="Storesund J.E."/>
            <person name="Kallscheuer N."/>
            <person name="Luecker S."/>
            <person name="Lage O.M."/>
            <person name="Pohl T."/>
            <person name="Merkel B.J."/>
            <person name="Hornburger P."/>
            <person name="Mueller R.-W."/>
            <person name="Bruemmer F."/>
            <person name="Labrenz M."/>
            <person name="Spormann A.M."/>
            <person name="Op den Camp H."/>
            <person name="Overmann J."/>
            <person name="Amann R."/>
            <person name="Jetten M.S.M."/>
            <person name="Mascher T."/>
            <person name="Medema M.H."/>
            <person name="Devos D.P."/>
            <person name="Kaster A.-K."/>
            <person name="Ovreas L."/>
            <person name="Rohde M."/>
            <person name="Galperin M.Y."/>
            <person name="Jogler C."/>
        </authorList>
    </citation>
    <scope>NUCLEOTIDE SEQUENCE [LARGE SCALE GENOMIC DNA]</scope>
    <source>
        <strain evidence="2 3">Pla133</strain>
    </source>
</reference>
<accession>A0A518BKT2</accession>
<protein>
    <recommendedName>
        <fullName evidence="4">HEAT repeat protein</fullName>
    </recommendedName>
</protein>
<feature type="compositionally biased region" description="Gly residues" evidence="1">
    <location>
        <begin position="116"/>
        <end position="139"/>
    </location>
</feature>
<feature type="compositionally biased region" description="Polar residues" evidence="1">
    <location>
        <begin position="1"/>
        <end position="10"/>
    </location>
</feature>
<proteinExistence type="predicted"/>
<feature type="region of interest" description="Disordered" evidence="1">
    <location>
        <begin position="61"/>
        <end position="146"/>
    </location>
</feature>
<evidence type="ECO:0000313" key="3">
    <source>
        <dbReference type="Proteomes" id="UP000316921"/>
    </source>
</evidence>
<dbReference type="InterPro" id="IPR016024">
    <property type="entry name" value="ARM-type_fold"/>
</dbReference>
<name>A0A518BKT2_9BACT</name>
<dbReference type="EMBL" id="CP036287">
    <property type="protein sequence ID" value="QDU67553.1"/>
    <property type="molecule type" value="Genomic_DNA"/>
</dbReference>
<dbReference type="InterPro" id="IPR011989">
    <property type="entry name" value="ARM-like"/>
</dbReference>
<organism evidence="2 3">
    <name type="scientific">Engelhardtia mirabilis</name>
    <dbReference type="NCBI Taxonomy" id="2528011"/>
    <lineage>
        <taxon>Bacteria</taxon>
        <taxon>Pseudomonadati</taxon>
        <taxon>Planctomycetota</taxon>
        <taxon>Planctomycetia</taxon>
        <taxon>Planctomycetia incertae sedis</taxon>
        <taxon>Engelhardtia</taxon>
    </lineage>
</organism>
<sequence length="755" mass="77758">MLRQTGTTLGTEIRAGHEPELRPRLGPTPQGRPRFPVRPLGSFLLLAAGFACVSLAPSALAQHGQHPTGDPLLDPGSLGREPGTRVGGSSAGSPLGGGSTPTTPLAPPGNGAPPDGAGGTGGSGAGSGGPIVPGGGAGIPGTQPPLGPVVAATASFDLLGDEAQPWELWWDLNRHRYVDARADARAATTTGSADFFLGTGESLDAPVATRSLPTDLLPTLLLAASDSDPRLAAEGLLALGELSERFAGDPDAHISIRAVLASRATDPSLFVADAAVQALAIGAGDGDLSLLAALLLDEPVGREFQGGGEVSPIRRGYAALGLGRLGATTAREDVRRLAAHYLIRGYESAPRNRQDLAATCLVAMAQIPLERTGLRDPGGIPEPPNYSRLALLRYLVGLVENRRRLDDTVLAHLPSAVAIAASGLSRDERDELSSGLAAPLLDVLERPRREPDTFVRHAALAAGALGDWDDDRVDDELRDALIELFDAADAHTRACAMLGLGSMLGNPGSTAPGEGFGKASEALLEVVTRGSAADRPSAAIALGVAGAALRDHGELVPSRWVITIRAALVQAKSAQERVALCLAAGLLGDTGAESAIVGAYERVAEKRDRSRIAVALGLLGSREAIKRLRDDLDGDLADRIATRRTAEASALCGDVNVAARLTAMLQASSSRVANISLLDAMAEVGDDDLLPLLIEQVGDENVDSGQRSRAVRAIARIADGEDLPWIAPYTALVTVPGAAAALFVGDGTGALERLP</sequence>
<dbReference type="AlphaFoldDB" id="A0A518BKT2"/>
<keyword evidence="3" id="KW-1185">Reference proteome</keyword>
<feature type="compositionally biased region" description="Basic and acidic residues" evidence="1">
    <location>
        <begin position="14"/>
        <end position="23"/>
    </location>
</feature>
<dbReference type="KEGG" id="pbap:Pla133_26410"/>
<evidence type="ECO:0000313" key="2">
    <source>
        <dbReference type="EMBL" id="QDU67553.1"/>
    </source>
</evidence>
<gene>
    <name evidence="2" type="ORF">Pla133_26410</name>
</gene>
<feature type="compositionally biased region" description="Gly residues" evidence="1">
    <location>
        <begin position="85"/>
        <end position="99"/>
    </location>
</feature>
<dbReference type="Proteomes" id="UP000316921">
    <property type="component" value="Chromosome"/>
</dbReference>
<dbReference type="RefSeq" id="WP_145065826.1">
    <property type="nucleotide sequence ID" value="NZ_CP036287.1"/>
</dbReference>
<evidence type="ECO:0008006" key="4">
    <source>
        <dbReference type="Google" id="ProtNLM"/>
    </source>
</evidence>